<feature type="domain" description="PhnB-like" evidence="1">
    <location>
        <begin position="4"/>
        <end position="131"/>
    </location>
</feature>
<proteinExistence type="predicted"/>
<evidence type="ECO:0000313" key="2">
    <source>
        <dbReference type="EMBL" id="MTH53690.1"/>
    </source>
</evidence>
<name>A0A7X2S539_9BACI</name>
<comment type="caution">
    <text evidence="2">The sequence shown here is derived from an EMBL/GenBank/DDBJ whole genome shotgun (WGS) entry which is preliminary data.</text>
</comment>
<evidence type="ECO:0000259" key="1">
    <source>
        <dbReference type="Pfam" id="PF06983"/>
    </source>
</evidence>
<dbReference type="PANTHER" id="PTHR33990">
    <property type="entry name" value="PROTEIN YJDN-RELATED"/>
    <property type="match status" value="1"/>
</dbReference>
<sequence length="138" mass="15711">MKQNAVPYLSFNGNAREALAYYKEVFGGEITNVQTYGQADFPTPPEAEELILHARFRQDPLFFMVSDAFPGRAVEIGSNITLTLELESSEEIETIYGRLSERGNILMELQDTFWGARYAKVEDGFGVIWDLNFEKSRN</sequence>
<dbReference type="OrthoDB" id="9795306at2"/>
<dbReference type="SUPFAM" id="SSF54593">
    <property type="entry name" value="Glyoxalase/Bleomycin resistance protein/Dihydroxybiphenyl dioxygenase"/>
    <property type="match status" value="1"/>
</dbReference>
<dbReference type="Gene3D" id="3.10.180.10">
    <property type="entry name" value="2,3-Dihydroxybiphenyl 1,2-Dioxygenase, domain 1"/>
    <property type="match status" value="1"/>
</dbReference>
<reference evidence="2 3" key="1">
    <citation type="journal article" date="2017" name="Int. J. Syst. Evol. Microbiol.">
        <title>Bacillus mangrovi sp. nov., isolated from a sediment sample from a mangrove forest.</title>
        <authorList>
            <person name="Gupta V."/>
            <person name="Singh P.K."/>
            <person name="Korpole S."/>
            <person name="Tanuku N.R.S."/>
            <person name="Pinnaka A.K."/>
        </authorList>
    </citation>
    <scope>NUCLEOTIDE SEQUENCE [LARGE SCALE GENOMIC DNA]</scope>
    <source>
        <strain evidence="2 3">KCTC 33872</strain>
    </source>
</reference>
<dbReference type="RefSeq" id="WP_155112223.1">
    <property type="nucleotide sequence ID" value="NZ_WMIB01000008.1"/>
</dbReference>
<dbReference type="EMBL" id="WMIB01000008">
    <property type="protein sequence ID" value="MTH53690.1"/>
    <property type="molecule type" value="Genomic_DNA"/>
</dbReference>
<dbReference type="PANTHER" id="PTHR33990:SF1">
    <property type="entry name" value="PROTEIN YJDN"/>
    <property type="match status" value="1"/>
</dbReference>
<dbReference type="AlphaFoldDB" id="A0A7X2S539"/>
<dbReference type="InterPro" id="IPR028973">
    <property type="entry name" value="PhnB-like"/>
</dbReference>
<accession>A0A7X2S539</accession>
<gene>
    <name evidence="2" type="ORF">GKZ89_09770</name>
</gene>
<protein>
    <submittedName>
        <fullName evidence="2">VOC family protein</fullName>
    </submittedName>
</protein>
<dbReference type="Pfam" id="PF06983">
    <property type="entry name" value="3-dmu-9_3-mt"/>
    <property type="match status" value="1"/>
</dbReference>
<dbReference type="InterPro" id="IPR029068">
    <property type="entry name" value="Glyas_Bleomycin-R_OHBP_Dase"/>
</dbReference>
<evidence type="ECO:0000313" key="3">
    <source>
        <dbReference type="Proteomes" id="UP000434639"/>
    </source>
</evidence>
<organism evidence="2 3">
    <name type="scientific">Metabacillus mangrovi</name>
    <dbReference type="NCBI Taxonomy" id="1491830"/>
    <lineage>
        <taxon>Bacteria</taxon>
        <taxon>Bacillati</taxon>
        <taxon>Bacillota</taxon>
        <taxon>Bacilli</taxon>
        <taxon>Bacillales</taxon>
        <taxon>Bacillaceae</taxon>
        <taxon>Metabacillus</taxon>
    </lineage>
</organism>
<dbReference type="CDD" id="cd06588">
    <property type="entry name" value="PhnB_like"/>
    <property type="match status" value="1"/>
</dbReference>
<keyword evidence="3" id="KW-1185">Reference proteome</keyword>
<dbReference type="Proteomes" id="UP000434639">
    <property type="component" value="Unassembled WGS sequence"/>
</dbReference>